<feature type="domain" description="C2H2-type" evidence="12">
    <location>
        <begin position="623"/>
        <end position="652"/>
    </location>
</feature>
<evidence type="ECO:0000313" key="13">
    <source>
        <dbReference type="EMBL" id="SCU86366.1"/>
    </source>
</evidence>
<dbReference type="PROSITE" id="PS50157">
    <property type="entry name" value="ZINC_FINGER_C2H2_2"/>
    <property type="match status" value="2"/>
</dbReference>
<evidence type="ECO:0000256" key="9">
    <source>
        <dbReference type="PROSITE-ProRule" id="PRU00042"/>
    </source>
</evidence>
<keyword evidence="5" id="KW-0862">Zinc</keyword>
<protein>
    <submittedName>
        <fullName evidence="13">LANO_0C07756g1_1</fullName>
    </submittedName>
</protein>
<keyword evidence="2" id="KW-0479">Metal-binding</keyword>
<dbReference type="InterPro" id="IPR050329">
    <property type="entry name" value="GLI_C2H2-zinc-finger"/>
</dbReference>
<keyword evidence="4 9" id="KW-0863">Zinc-finger</keyword>
<accession>A0A1G4J943</accession>
<evidence type="ECO:0000256" key="3">
    <source>
        <dbReference type="ARBA" id="ARBA00022737"/>
    </source>
</evidence>
<dbReference type="GO" id="GO:0045944">
    <property type="term" value="P:positive regulation of transcription by RNA polymerase II"/>
    <property type="evidence" value="ECO:0007669"/>
    <property type="project" value="UniProtKB-ARBA"/>
</dbReference>
<feature type="region of interest" description="Disordered" evidence="11">
    <location>
        <begin position="88"/>
        <end position="124"/>
    </location>
</feature>
<dbReference type="Proteomes" id="UP000189911">
    <property type="component" value="Chromosome C"/>
</dbReference>
<proteinExistence type="predicted"/>
<dbReference type="Gene3D" id="3.30.160.60">
    <property type="entry name" value="Classic Zinc Finger"/>
    <property type="match status" value="2"/>
</dbReference>
<evidence type="ECO:0000256" key="5">
    <source>
        <dbReference type="ARBA" id="ARBA00022833"/>
    </source>
</evidence>
<dbReference type="PANTHER" id="PTHR19818:SF144">
    <property type="entry name" value="METALLOTHIONEIN EXPRESSION ACTIVATOR-RELATED"/>
    <property type="match status" value="1"/>
</dbReference>
<evidence type="ECO:0000256" key="2">
    <source>
        <dbReference type="ARBA" id="ARBA00022723"/>
    </source>
</evidence>
<keyword evidence="3" id="KW-0677">Repeat</keyword>
<keyword evidence="6" id="KW-0805">Transcription regulation</keyword>
<feature type="coiled-coil region" evidence="10">
    <location>
        <begin position="186"/>
        <end position="224"/>
    </location>
</feature>
<evidence type="ECO:0000256" key="6">
    <source>
        <dbReference type="ARBA" id="ARBA00023015"/>
    </source>
</evidence>
<dbReference type="FunFam" id="3.30.160.60:FF:001752">
    <property type="entry name" value="Transcriptional factor SWI5"/>
    <property type="match status" value="1"/>
</dbReference>
<keyword evidence="8" id="KW-0539">Nucleus</keyword>
<feature type="domain" description="C2H2-type" evidence="12">
    <location>
        <begin position="653"/>
        <end position="682"/>
    </location>
</feature>
<evidence type="ECO:0000256" key="1">
    <source>
        <dbReference type="ARBA" id="ARBA00004123"/>
    </source>
</evidence>
<dbReference type="Pfam" id="PF00096">
    <property type="entry name" value="zf-C2H2"/>
    <property type="match status" value="2"/>
</dbReference>
<evidence type="ECO:0000256" key="8">
    <source>
        <dbReference type="ARBA" id="ARBA00023242"/>
    </source>
</evidence>
<feature type="region of interest" description="Disordered" evidence="11">
    <location>
        <begin position="486"/>
        <end position="605"/>
    </location>
</feature>
<feature type="compositionally biased region" description="Polar residues" evidence="11">
    <location>
        <begin position="398"/>
        <end position="408"/>
    </location>
</feature>
<keyword evidence="7" id="KW-0804">Transcription</keyword>
<dbReference type="EMBL" id="LT598446">
    <property type="protein sequence ID" value="SCU86366.1"/>
    <property type="molecule type" value="Genomic_DNA"/>
</dbReference>
<dbReference type="GO" id="GO:0005634">
    <property type="term" value="C:nucleus"/>
    <property type="evidence" value="ECO:0007669"/>
    <property type="project" value="UniProtKB-SubCell"/>
</dbReference>
<dbReference type="FunFam" id="3.30.160.60:FF:000125">
    <property type="entry name" value="Putative zinc finger protein 143"/>
    <property type="match status" value="1"/>
</dbReference>
<evidence type="ECO:0000256" key="4">
    <source>
        <dbReference type="ARBA" id="ARBA00022771"/>
    </source>
</evidence>
<feature type="region of interest" description="Disordered" evidence="11">
    <location>
        <begin position="770"/>
        <end position="789"/>
    </location>
</feature>
<dbReference type="SMART" id="SM00355">
    <property type="entry name" value="ZnF_C2H2"/>
    <property type="match status" value="2"/>
</dbReference>
<name>A0A1G4J943_9SACH</name>
<evidence type="ECO:0000256" key="11">
    <source>
        <dbReference type="SAM" id="MobiDB-lite"/>
    </source>
</evidence>
<dbReference type="AlphaFoldDB" id="A0A1G4J943"/>
<comment type="subcellular location">
    <subcellularLocation>
        <location evidence="1">Nucleus</location>
    </subcellularLocation>
</comment>
<feature type="compositionally biased region" description="Acidic residues" evidence="11">
    <location>
        <begin position="529"/>
        <end position="539"/>
    </location>
</feature>
<feature type="region of interest" description="Disordered" evidence="11">
    <location>
        <begin position="719"/>
        <end position="739"/>
    </location>
</feature>
<dbReference type="OrthoDB" id="3437960at2759"/>
<dbReference type="GO" id="GO:0008270">
    <property type="term" value="F:zinc ion binding"/>
    <property type="evidence" value="ECO:0007669"/>
    <property type="project" value="UniProtKB-KW"/>
</dbReference>
<evidence type="ECO:0000259" key="12">
    <source>
        <dbReference type="PROSITE" id="PS50157"/>
    </source>
</evidence>
<keyword evidence="10" id="KW-0175">Coiled coil</keyword>
<dbReference type="InterPro" id="IPR036236">
    <property type="entry name" value="Znf_C2H2_sf"/>
</dbReference>
<evidence type="ECO:0000313" key="14">
    <source>
        <dbReference type="Proteomes" id="UP000189911"/>
    </source>
</evidence>
<dbReference type="GO" id="GO:0000978">
    <property type="term" value="F:RNA polymerase II cis-regulatory region sequence-specific DNA binding"/>
    <property type="evidence" value="ECO:0007669"/>
    <property type="project" value="UniProtKB-ARBA"/>
</dbReference>
<organism evidence="13 14">
    <name type="scientific">Lachancea nothofagi CBS 11611</name>
    <dbReference type="NCBI Taxonomy" id="1266666"/>
    <lineage>
        <taxon>Eukaryota</taxon>
        <taxon>Fungi</taxon>
        <taxon>Dikarya</taxon>
        <taxon>Ascomycota</taxon>
        <taxon>Saccharomycotina</taxon>
        <taxon>Saccharomycetes</taxon>
        <taxon>Saccharomycetales</taxon>
        <taxon>Saccharomycetaceae</taxon>
        <taxon>Lachancea</taxon>
    </lineage>
</organism>
<keyword evidence="14" id="KW-1185">Reference proteome</keyword>
<dbReference type="PANTHER" id="PTHR19818">
    <property type="entry name" value="ZINC FINGER PROTEIN ZIC AND GLI"/>
    <property type="match status" value="1"/>
</dbReference>
<gene>
    <name evidence="13" type="ORF">LANO_0C07756G</name>
</gene>
<feature type="compositionally biased region" description="Polar residues" evidence="11">
    <location>
        <begin position="89"/>
        <end position="99"/>
    </location>
</feature>
<evidence type="ECO:0000256" key="10">
    <source>
        <dbReference type="SAM" id="Coils"/>
    </source>
</evidence>
<dbReference type="GO" id="GO:0000981">
    <property type="term" value="F:DNA-binding transcription factor activity, RNA polymerase II-specific"/>
    <property type="evidence" value="ECO:0007669"/>
    <property type="project" value="TreeGrafter"/>
</dbReference>
<dbReference type="SUPFAM" id="SSF57667">
    <property type="entry name" value="beta-beta-alpha zinc fingers"/>
    <property type="match status" value="1"/>
</dbReference>
<dbReference type="PROSITE" id="PS00028">
    <property type="entry name" value="ZINC_FINGER_C2H2_1"/>
    <property type="match status" value="2"/>
</dbReference>
<evidence type="ECO:0000256" key="7">
    <source>
        <dbReference type="ARBA" id="ARBA00023163"/>
    </source>
</evidence>
<reference evidence="14" key="1">
    <citation type="submission" date="2016-03" db="EMBL/GenBank/DDBJ databases">
        <authorList>
            <person name="Devillers Hugo."/>
        </authorList>
    </citation>
    <scope>NUCLEOTIDE SEQUENCE [LARGE SCALE GENOMIC DNA]</scope>
</reference>
<feature type="region of interest" description="Disordered" evidence="11">
    <location>
        <begin position="383"/>
        <end position="413"/>
    </location>
</feature>
<dbReference type="InterPro" id="IPR013087">
    <property type="entry name" value="Znf_C2H2_type"/>
</dbReference>
<sequence length="789" mass="87999">MTSTRDQWFNNTTDLLNLDNSETADLDLGANININTMLGTGFDSKNFSNANLGIADPDLGKFFPSNYEDIDEFLTQELKDLDIPMIPQRVSSQPNSGDSASYDAVWNRPTDNNVETPRKSHNRGPSGTAIFGFTNHNKQLSVSKLTTEEMGVSNNNNINYLRPSRDNSNDIDQNYEAQGNNLNSLILKQQEELRLALERQQQMNAQLEQQLRSSQLQQQQLQMALKEQAMAAQHLSANVSPAKSPTSRTPQQSGRNIIITTNSANGGYKFPPPSASNPLHNGVISPVSGTSMNGSPSRKSLRTKGHQLHLNELATFTDSADDYSSPENYLGASNVRPKVSDSTIQNMSKYFEKVNNQASLNDRPVNNNPITPQQQIIICGASSTSSSPRINRHGPKESISSSASTIPQLNDDEDRHMCEPASSRTVGLGIKLTNEKIKPKYALNKPPSLEVLPTIPGSSDNTPLNKKFGVSTDSRSLPQKHVFQHTPSKNAVNPRDARNSVCAQSPSKPIFKTLKEELKPPTGHGNNYNDDDYDDDEPESEFKIAQTPSPILRSQGRFEGSSPRLGHDHIEDQSGGYEDGEDFHFDHENDFNNSSPLKITKKPTTLPPGEIDRYVQELSDKTFQCMYPTCGKTFRRRYNIRSHIQTHLEDRPYICDYEGCNKAFVRNHDLIRHKKIHAEKSFVCPCGKKFVREDALIVHRSRMICVGGKKFNNVVIKKSPRRRGRPRKDGTYSVTSSPVKESVARDNHGMIALQMEEQLRKELIDNGLLNPSSSMANMESPLENVRPGI</sequence>